<feature type="domain" description="Ig-like" evidence="4">
    <location>
        <begin position="43"/>
        <end position="131"/>
    </location>
</feature>
<evidence type="ECO:0000313" key="5">
    <source>
        <dbReference type="Ensembl" id="ENSLACP00000003705.1"/>
    </source>
</evidence>
<dbReference type="AlphaFoldDB" id="H3A234"/>
<dbReference type="InParanoid" id="H3A234"/>
<dbReference type="SMART" id="SM00409">
    <property type="entry name" value="IG"/>
    <property type="match status" value="1"/>
</dbReference>
<evidence type="ECO:0000256" key="3">
    <source>
        <dbReference type="SAM" id="SignalP"/>
    </source>
</evidence>
<dbReference type="PROSITE" id="PS50835">
    <property type="entry name" value="IG_LIKE"/>
    <property type="match status" value="2"/>
</dbReference>
<dbReference type="EMBL" id="AFYH01208868">
    <property type="status" value="NOT_ANNOTATED_CDS"/>
    <property type="molecule type" value="Genomic_DNA"/>
</dbReference>
<dbReference type="OMA" id="NISYACR"/>
<feature type="domain" description="Ig-like" evidence="4">
    <location>
        <begin position="138"/>
        <end position="217"/>
    </location>
</feature>
<sequence>PQKGIGNRKKILVLSCTLTLVFLFSDGHLTVLTDPAPVIARLGTSVHLNCLFEVGKPQIELASLAVQWFFNGQKVAEFNDKLHIYSPGVAISEQGLKDGNASLVLTDVHIAHEGDYVCKVFYTLDKTERITLKVKAPPRLSVPDPLVTENKASELICNVDGYYPELISVWWIRDGVLQHGSQHKTTRRNEDGTFNTTSMYTLTPIDKDKNISYACRV</sequence>
<keyword evidence="3" id="KW-0732">Signal</keyword>
<dbReference type="HOGENOM" id="CLU_1274827_0_0_1"/>
<reference evidence="5" key="2">
    <citation type="submission" date="2025-08" db="UniProtKB">
        <authorList>
            <consortium name="Ensembl"/>
        </authorList>
    </citation>
    <scope>IDENTIFICATION</scope>
</reference>
<dbReference type="Pfam" id="PF07686">
    <property type="entry name" value="V-set"/>
    <property type="match status" value="1"/>
</dbReference>
<dbReference type="InterPro" id="IPR013106">
    <property type="entry name" value="Ig_V-set"/>
</dbReference>
<dbReference type="InterPro" id="IPR003597">
    <property type="entry name" value="Ig_C1-set"/>
</dbReference>
<dbReference type="InterPro" id="IPR003599">
    <property type="entry name" value="Ig_sub"/>
</dbReference>
<name>H3A234_LATCH</name>
<dbReference type="CDD" id="cd00098">
    <property type="entry name" value="IgC1"/>
    <property type="match status" value="1"/>
</dbReference>
<dbReference type="GeneTree" id="ENSGT00940000163371"/>
<feature type="chain" id="PRO_5003578913" description="Ig-like domain-containing protein" evidence="3">
    <location>
        <begin position="28"/>
        <end position="217"/>
    </location>
</feature>
<dbReference type="FunCoup" id="H3A234">
    <property type="interactions" value="302"/>
</dbReference>
<accession>H3A234</accession>
<dbReference type="InterPro" id="IPR007110">
    <property type="entry name" value="Ig-like_dom"/>
</dbReference>
<proteinExistence type="predicted"/>
<dbReference type="Ensembl" id="ENSLACT00000003738.1">
    <property type="protein sequence ID" value="ENSLACP00000003705.1"/>
    <property type="gene ID" value="ENSLACG00000003298.1"/>
</dbReference>
<dbReference type="Gene3D" id="2.60.40.10">
    <property type="entry name" value="Immunoglobulins"/>
    <property type="match status" value="2"/>
</dbReference>
<dbReference type="Proteomes" id="UP000008672">
    <property type="component" value="Unassembled WGS sequence"/>
</dbReference>
<dbReference type="EMBL" id="AFYH01208867">
    <property type="status" value="NOT_ANNOTATED_CDS"/>
    <property type="molecule type" value="Genomic_DNA"/>
</dbReference>
<dbReference type="PANTHER" id="PTHR19971">
    <property type="entry name" value="SIGNAL-REGULATORY PROTEIN BETA"/>
    <property type="match status" value="1"/>
</dbReference>
<dbReference type="SMART" id="SM00407">
    <property type="entry name" value="IGc1"/>
    <property type="match status" value="1"/>
</dbReference>
<dbReference type="SUPFAM" id="SSF48726">
    <property type="entry name" value="Immunoglobulin"/>
    <property type="match status" value="2"/>
</dbReference>
<reference evidence="6" key="1">
    <citation type="submission" date="2011-08" db="EMBL/GenBank/DDBJ databases">
        <title>The draft genome of Latimeria chalumnae.</title>
        <authorList>
            <person name="Di Palma F."/>
            <person name="Alfoldi J."/>
            <person name="Johnson J."/>
            <person name="Berlin A."/>
            <person name="Gnerre S."/>
            <person name="Jaffe D."/>
            <person name="MacCallum I."/>
            <person name="Young S."/>
            <person name="Walker B.J."/>
            <person name="Lander E."/>
            <person name="Lindblad-Toh K."/>
        </authorList>
    </citation>
    <scope>NUCLEOTIDE SEQUENCE [LARGE SCALE GENOMIC DNA]</scope>
    <source>
        <strain evidence="6">Wild caught</strain>
    </source>
</reference>
<feature type="signal peptide" evidence="3">
    <location>
        <begin position="1"/>
        <end position="27"/>
    </location>
</feature>
<dbReference type="InterPro" id="IPR036179">
    <property type="entry name" value="Ig-like_dom_sf"/>
</dbReference>
<dbReference type="Pfam" id="PF07654">
    <property type="entry name" value="C1-set"/>
    <property type="match status" value="1"/>
</dbReference>
<protein>
    <recommendedName>
        <fullName evidence="4">Ig-like domain-containing protein</fullName>
    </recommendedName>
</protein>
<evidence type="ECO:0000256" key="2">
    <source>
        <dbReference type="ARBA" id="ARBA00023180"/>
    </source>
</evidence>
<evidence type="ECO:0000313" key="6">
    <source>
        <dbReference type="Proteomes" id="UP000008672"/>
    </source>
</evidence>
<keyword evidence="6" id="KW-1185">Reference proteome</keyword>
<evidence type="ECO:0000259" key="4">
    <source>
        <dbReference type="PROSITE" id="PS50835"/>
    </source>
</evidence>
<dbReference type="InterPro" id="IPR051755">
    <property type="entry name" value="Ig-like_CS_Receptor"/>
</dbReference>
<reference evidence="5" key="3">
    <citation type="submission" date="2025-09" db="UniProtKB">
        <authorList>
            <consortium name="Ensembl"/>
        </authorList>
    </citation>
    <scope>IDENTIFICATION</scope>
</reference>
<organism evidence="5 6">
    <name type="scientific">Latimeria chalumnae</name>
    <name type="common">Coelacanth</name>
    <dbReference type="NCBI Taxonomy" id="7897"/>
    <lineage>
        <taxon>Eukaryota</taxon>
        <taxon>Metazoa</taxon>
        <taxon>Chordata</taxon>
        <taxon>Craniata</taxon>
        <taxon>Vertebrata</taxon>
        <taxon>Euteleostomi</taxon>
        <taxon>Coelacanthiformes</taxon>
        <taxon>Coelacanthidae</taxon>
        <taxon>Latimeria</taxon>
    </lineage>
</organism>
<keyword evidence="1" id="KW-1015">Disulfide bond</keyword>
<evidence type="ECO:0000256" key="1">
    <source>
        <dbReference type="ARBA" id="ARBA00023157"/>
    </source>
</evidence>
<keyword evidence="2" id="KW-0325">Glycoprotein</keyword>
<dbReference type="InterPro" id="IPR013783">
    <property type="entry name" value="Ig-like_fold"/>
</dbReference>